<keyword evidence="7" id="KW-0067">ATP-binding</keyword>
<dbReference type="Gene3D" id="3.40.50.300">
    <property type="entry name" value="P-loop containing nucleotide triphosphate hydrolases"/>
    <property type="match status" value="2"/>
</dbReference>
<evidence type="ECO:0000256" key="1">
    <source>
        <dbReference type="ARBA" id="ARBA00004496"/>
    </source>
</evidence>
<dbReference type="GO" id="GO:0006281">
    <property type="term" value="P:DNA repair"/>
    <property type="evidence" value="ECO:0007669"/>
    <property type="project" value="UniProtKB-KW"/>
</dbReference>
<evidence type="ECO:0000256" key="10">
    <source>
        <dbReference type="ARBA" id="ARBA00023204"/>
    </source>
</evidence>
<comment type="subcellular location">
    <subcellularLocation>
        <location evidence="1">Cytoplasm</location>
    </subcellularLocation>
</comment>
<dbReference type="GO" id="GO:0003677">
    <property type="term" value="F:DNA binding"/>
    <property type="evidence" value="ECO:0007669"/>
    <property type="project" value="UniProtKB-KW"/>
</dbReference>
<dbReference type="GO" id="GO:0005737">
    <property type="term" value="C:cytoplasm"/>
    <property type="evidence" value="ECO:0007669"/>
    <property type="project" value="UniProtKB-SubCell"/>
</dbReference>
<protein>
    <recommendedName>
        <fullName evidence="12">UvrABC system protein A</fullName>
    </recommendedName>
    <alternativeName>
        <fullName evidence="13">Excinuclease ABC subunit A</fullName>
    </alternativeName>
</protein>
<dbReference type="SUPFAM" id="SSF52540">
    <property type="entry name" value="P-loop containing nucleoside triphosphate hydrolases"/>
    <property type="match status" value="2"/>
</dbReference>
<dbReference type="GO" id="GO:0005524">
    <property type="term" value="F:ATP binding"/>
    <property type="evidence" value="ECO:0007669"/>
    <property type="project" value="UniProtKB-KW"/>
</dbReference>
<dbReference type="Proteomes" id="UP000095210">
    <property type="component" value="Chromosome"/>
</dbReference>
<feature type="domain" description="ABC transporter" evidence="14">
    <location>
        <begin position="458"/>
        <end position="761"/>
    </location>
</feature>
<evidence type="ECO:0000256" key="6">
    <source>
        <dbReference type="ARBA" id="ARBA00022769"/>
    </source>
</evidence>
<organism evidence="15 16">
    <name type="scientific">Actinoalloteichus hymeniacidonis</name>
    <dbReference type="NCBI Taxonomy" id="340345"/>
    <lineage>
        <taxon>Bacteria</taxon>
        <taxon>Bacillati</taxon>
        <taxon>Actinomycetota</taxon>
        <taxon>Actinomycetes</taxon>
        <taxon>Pseudonocardiales</taxon>
        <taxon>Pseudonocardiaceae</taxon>
        <taxon>Actinoalloteichus</taxon>
    </lineage>
</organism>
<keyword evidence="10" id="KW-0234">DNA repair</keyword>
<evidence type="ECO:0000256" key="12">
    <source>
        <dbReference type="ARBA" id="ARBA00039316"/>
    </source>
</evidence>
<evidence type="ECO:0000313" key="15">
    <source>
        <dbReference type="EMBL" id="AOS64201.1"/>
    </source>
</evidence>
<dbReference type="Pfam" id="PF00005">
    <property type="entry name" value="ABC_tran"/>
    <property type="match status" value="1"/>
</dbReference>
<dbReference type="CDD" id="cd03270">
    <property type="entry name" value="ABC_UvrA_I"/>
    <property type="match status" value="1"/>
</dbReference>
<keyword evidence="9" id="KW-0238">DNA-binding</keyword>
<dbReference type="PANTHER" id="PTHR43152:SF3">
    <property type="entry name" value="UVRABC SYSTEM PROTEIN A"/>
    <property type="match status" value="1"/>
</dbReference>
<dbReference type="EMBL" id="CP014859">
    <property type="protein sequence ID" value="AOS64201.1"/>
    <property type="molecule type" value="Genomic_DNA"/>
</dbReference>
<keyword evidence="16" id="KW-1185">Reference proteome</keyword>
<dbReference type="PANTHER" id="PTHR43152">
    <property type="entry name" value="UVRABC SYSTEM PROTEIN A"/>
    <property type="match status" value="1"/>
</dbReference>
<feature type="domain" description="ABC transporter" evidence="14">
    <location>
        <begin position="14"/>
        <end position="450"/>
    </location>
</feature>
<reference evidence="16" key="1">
    <citation type="submission" date="2016-03" db="EMBL/GenBank/DDBJ databases">
        <title>Complete genome sequence of the type strain Actinoalloteichus hymeniacidonis DSM 45092.</title>
        <authorList>
            <person name="Schaffert L."/>
            <person name="Albersmeier A."/>
            <person name="Winkler A."/>
            <person name="Kalinowski J."/>
            <person name="Zotchev S."/>
            <person name="Ruckert C."/>
        </authorList>
    </citation>
    <scope>NUCLEOTIDE SEQUENCE [LARGE SCALE GENOMIC DNA]</scope>
    <source>
        <strain evidence="16">HPA177(T) (DSM 45092(T))</strain>
    </source>
</reference>
<evidence type="ECO:0000256" key="11">
    <source>
        <dbReference type="ARBA" id="ARBA00038000"/>
    </source>
</evidence>
<dbReference type="PROSITE" id="PS50893">
    <property type="entry name" value="ABC_TRANSPORTER_2"/>
    <property type="match status" value="2"/>
</dbReference>
<evidence type="ECO:0000256" key="5">
    <source>
        <dbReference type="ARBA" id="ARBA00022763"/>
    </source>
</evidence>
<dbReference type="PROSITE" id="PS00211">
    <property type="entry name" value="ABC_TRANSPORTER_1"/>
    <property type="match status" value="1"/>
</dbReference>
<keyword evidence="5" id="KW-0227">DNA damage</keyword>
<evidence type="ECO:0000256" key="13">
    <source>
        <dbReference type="ARBA" id="ARBA00042156"/>
    </source>
</evidence>
<keyword evidence="2" id="KW-0963">Cytoplasm</keyword>
<dbReference type="InterPro" id="IPR003593">
    <property type="entry name" value="AAA+_ATPase"/>
</dbReference>
<dbReference type="Gene3D" id="1.10.8.280">
    <property type="entry name" value="ABC transporter ATPase domain-like"/>
    <property type="match status" value="1"/>
</dbReference>
<accession>A0AAC9MZQ3</accession>
<gene>
    <name evidence="15" type="ORF">TL08_17005</name>
</gene>
<evidence type="ECO:0000256" key="9">
    <source>
        <dbReference type="ARBA" id="ARBA00023125"/>
    </source>
</evidence>
<evidence type="ECO:0000313" key="16">
    <source>
        <dbReference type="Proteomes" id="UP000095210"/>
    </source>
</evidence>
<dbReference type="GO" id="GO:0004518">
    <property type="term" value="F:nuclease activity"/>
    <property type="evidence" value="ECO:0007669"/>
    <property type="project" value="UniProtKB-KW"/>
</dbReference>
<dbReference type="Gene3D" id="1.20.1580.10">
    <property type="entry name" value="ABC transporter ATPase like domain"/>
    <property type="match status" value="2"/>
</dbReference>
<keyword evidence="6" id="KW-0228">DNA excision</keyword>
<evidence type="ECO:0000256" key="8">
    <source>
        <dbReference type="ARBA" id="ARBA00022881"/>
    </source>
</evidence>
<evidence type="ECO:0000256" key="3">
    <source>
        <dbReference type="ARBA" id="ARBA00022737"/>
    </source>
</evidence>
<dbReference type="KEGG" id="ahm:TL08_17005"/>
<dbReference type="SMART" id="SM00382">
    <property type="entry name" value="AAA"/>
    <property type="match status" value="2"/>
</dbReference>
<keyword evidence="3" id="KW-0677">Repeat</keyword>
<dbReference type="InterPro" id="IPR003439">
    <property type="entry name" value="ABC_transporter-like_ATP-bd"/>
</dbReference>
<comment type="similarity">
    <text evidence="11">Belongs to the ABC transporter superfamily. UvrA family.</text>
</comment>
<evidence type="ECO:0000256" key="2">
    <source>
        <dbReference type="ARBA" id="ARBA00022490"/>
    </source>
</evidence>
<evidence type="ECO:0000256" key="7">
    <source>
        <dbReference type="ARBA" id="ARBA00022840"/>
    </source>
</evidence>
<evidence type="ECO:0000259" key="14">
    <source>
        <dbReference type="PROSITE" id="PS50893"/>
    </source>
</evidence>
<dbReference type="InterPro" id="IPR017871">
    <property type="entry name" value="ABC_transporter-like_CS"/>
</dbReference>
<dbReference type="InterPro" id="IPR027417">
    <property type="entry name" value="P-loop_NTPase"/>
</dbReference>
<evidence type="ECO:0000256" key="4">
    <source>
        <dbReference type="ARBA" id="ARBA00022741"/>
    </source>
</evidence>
<keyword evidence="8" id="KW-0267">Excision nuclease</keyword>
<proteinExistence type="inferred from homology"/>
<dbReference type="RefSeq" id="WP_069850328.1">
    <property type="nucleotide sequence ID" value="NZ_CP014859.1"/>
</dbReference>
<name>A0AAC9MZQ3_9PSEU</name>
<dbReference type="GO" id="GO:0016887">
    <property type="term" value="F:ATP hydrolysis activity"/>
    <property type="evidence" value="ECO:0007669"/>
    <property type="project" value="InterPro"/>
</dbReference>
<dbReference type="AlphaFoldDB" id="A0AAC9MZQ3"/>
<keyword evidence="4" id="KW-0547">Nucleotide-binding</keyword>
<sequence length="771" mass="83311">MSPTQHNGHRDHAGYLDHIEITGARENNLKNISLRIPKRQLTVVTGVSGSGKSSLVFDTIAAEAQRQLNETFTTFVRNRLPRHGRPEVDTVDNLSAAIVVDQKRIVGNSRSTVGTITDTYALLRLLFSRVGMPYVGSSNAFSFNDPAGMCPECEGLGRKVTLDLAVFLDRTRSLNDGALLHPNFAVGGWYWKLYANSGLFDNDKALIDYTESEWQTLLYGTDAKVALEWAGGEIDSRYEGLVERFTRVYLKKDPGEMSDRNRAILERFVTPATCPTCHGARLNPAALGCTIDGRNIAELADLEVVDLIGVIAATSTVNAEPVVASLLERLGDLIDIGLGYLSLNRETSTLSGGEAQRIKTVRHLGSSLTEMIYIFDEPSIGLHPRDVIRLTGLLRRLRDKGNTVLVVEHDRDVIEIADHVVDIGPGAGADGGEVVYSGEVSGLAGAPTPTGTHLRRRMPIKAVFRTPTHSMPIEHATRHNLDDVGVDLPAGVFTVVTGVAGSGKSTLINEVFLAAHPDAIVIDQAAVGVSLRSTPATYTGMMDEIRKLFAKVNGVRPALFSGNSAGACPECQGLGIIYTDLAFMDGLKSTCERCAGSRFRPEVLEHRVRGRSIADVLRMRAAEAAEFFVEKRIQQIVQAMIDVGLDYLTLGQPMSTLSGGECQRIKLATELHKSGTVYVMDEPTTGLHMADVAHLLGIIDRLVDRGNSVIVIEHDLDVVKNADWVVDLGPEGGSAGGRVLFEGTPADLLGTAGSHTAAFLRQDLGLPPMTI</sequence>